<evidence type="ECO:0000313" key="2">
    <source>
        <dbReference type="EMBL" id="KAI9180871.1"/>
    </source>
</evidence>
<keyword evidence="1" id="KW-0472">Membrane</keyword>
<keyword evidence="3" id="KW-1185">Reference proteome</keyword>
<accession>A0AAD5IY96</accession>
<comment type="caution">
    <text evidence="2">The sequence shown here is derived from an EMBL/GenBank/DDBJ whole genome shotgun (WGS) entry which is preliminary data.</text>
</comment>
<evidence type="ECO:0000256" key="1">
    <source>
        <dbReference type="SAM" id="Phobius"/>
    </source>
</evidence>
<evidence type="ECO:0008006" key="4">
    <source>
        <dbReference type="Google" id="ProtNLM"/>
    </source>
</evidence>
<dbReference type="Proteomes" id="UP001064489">
    <property type="component" value="Chromosome 4"/>
</dbReference>
<gene>
    <name evidence="2" type="ORF">LWI28_008895</name>
</gene>
<dbReference type="EMBL" id="JAJSOW010000101">
    <property type="protein sequence ID" value="KAI9180871.1"/>
    <property type="molecule type" value="Genomic_DNA"/>
</dbReference>
<feature type="transmembrane region" description="Helical" evidence="1">
    <location>
        <begin position="108"/>
        <end position="127"/>
    </location>
</feature>
<sequence>MLHDHHEIVRNDDIKRLYVAAFLGNAGDLTQLLNENIDLLEDVLLTRADTPLHIVARFGHLNFVRTVLIHKPSLAWELNHDGFSAMHERKLLQPGTADDHQVQQKHEMLIAATLIMSLAIFLFGSSWTQQTYCQLDKKQLRLDQESMLFHLQVMFNLFGVVSAAYVIILVLTGIEKWET</sequence>
<protein>
    <recommendedName>
        <fullName evidence="4">PGG domain-containing protein</fullName>
    </recommendedName>
</protein>
<name>A0AAD5IY96_ACENE</name>
<evidence type="ECO:0000313" key="3">
    <source>
        <dbReference type="Proteomes" id="UP001064489"/>
    </source>
</evidence>
<proteinExistence type="predicted"/>
<dbReference type="AlphaFoldDB" id="A0AAD5IY96"/>
<keyword evidence="1" id="KW-1133">Transmembrane helix</keyword>
<reference evidence="2" key="2">
    <citation type="submission" date="2023-02" db="EMBL/GenBank/DDBJ databases">
        <authorList>
            <person name="Swenson N.G."/>
            <person name="Wegrzyn J.L."/>
            <person name="Mcevoy S.L."/>
        </authorList>
    </citation>
    <scope>NUCLEOTIDE SEQUENCE</scope>
    <source>
        <strain evidence="2">91603</strain>
        <tissue evidence="2">Leaf</tissue>
    </source>
</reference>
<dbReference type="SUPFAM" id="SSF48403">
    <property type="entry name" value="Ankyrin repeat"/>
    <property type="match status" value="1"/>
</dbReference>
<organism evidence="2 3">
    <name type="scientific">Acer negundo</name>
    <name type="common">Box elder</name>
    <dbReference type="NCBI Taxonomy" id="4023"/>
    <lineage>
        <taxon>Eukaryota</taxon>
        <taxon>Viridiplantae</taxon>
        <taxon>Streptophyta</taxon>
        <taxon>Embryophyta</taxon>
        <taxon>Tracheophyta</taxon>
        <taxon>Spermatophyta</taxon>
        <taxon>Magnoliopsida</taxon>
        <taxon>eudicotyledons</taxon>
        <taxon>Gunneridae</taxon>
        <taxon>Pentapetalae</taxon>
        <taxon>rosids</taxon>
        <taxon>malvids</taxon>
        <taxon>Sapindales</taxon>
        <taxon>Sapindaceae</taxon>
        <taxon>Hippocastanoideae</taxon>
        <taxon>Acereae</taxon>
        <taxon>Acer</taxon>
    </lineage>
</organism>
<dbReference type="InterPro" id="IPR036770">
    <property type="entry name" value="Ankyrin_rpt-contain_sf"/>
</dbReference>
<reference evidence="2" key="1">
    <citation type="journal article" date="2022" name="Plant J.">
        <title>Strategies of tolerance reflected in two North American maple genomes.</title>
        <authorList>
            <person name="McEvoy S.L."/>
            <person name="Sezen U.U."/>
            <person name="Trouern-Trend A."/>
            <person name="McMahon S.M."/>
            <person name="Schaberg P.G."/>
            <person name="Yang J."/>
            <person name="Wegrzyn J.L."/>
            <person name="Swenson N.G."/>
        </authorList>
    </citation>
    <scope>NUCLEOTIDE SEQUENCE</scope>
    <source>
        <strain evidence="2">91603</strain>
    </source>
</reference>
<keyword evidence="1" id="KW-0812">Transmembrane</keyword>
<dbReference type="Gene3D" id="1.25.40.20">
    <property type="entry name" value="Ankyrin repeat-containing domain"/>
    <property type="match status" value="1"/>
</dbReference>
<feature type="transmembrane region" description="Helical" evidence="1">
    <location>
        <begin position="147"/>
        <end position="174"/>
    </location>
</feature>